<dbReference type="Pfam" id="PF04265">
    <property type="entry name" value="TPK_B1_binding"/>
    <property type="match status" value="1"/>
</dbReference>
<dbReference type="Gene3D" id="3.40.50.10240">
    <property type="entry name" value="Thiamin pyrophosphokinase, catalytic domain"/>
    <property type="match status" value="1"/>
</dbReference>
<sequence length="230" mass="23769">MSAHYAKTDGITLVGGGSLDAATLARALDHAPNLVAADGGGDLALALGYTPDLVIGDFDSLTDAGRATLGEARLLEVPQQDNTDFDKALAAIDAPVILAVGFSGGRLDHTLAAMNALARNKNRRIIIDTGEDLCLLLPPELTLTLHQGTRVSLFPLGPVACTSQGLEWPTHGLPFTPLGQIGTSNAASGGQVTLRCDAPAMLLLIPETELANLLNSLPAAPLWPDAARGQ</sequence>
<keyword evidence="2" id="KW-0547">Nucleotide-binding</keyword>
<gene>
    <name evidence="8" type="ORF">DDE20_02895</name>
</gene>
<evidence type="ECO:0000256" key="2">
    <source>
        <dbReference type="ARBA" id="ARBA00022741"/>
    </source>
</evidence>
<keyword evidence="1" id="KW-0808">Transferase</keyword>
<dbReference type="SUPFAM" id="SSF63999">
    <property type="entry name" value="Thiamin pyrophosphokinase, catalytic domain"/>
    <property type="match status" value="1"/>
</dbReference>
<evidence type="ECO:0000313" key="9">
    <source>
        <dbReference type="Proteomes" id="UP000245911"/>
    </source>
</evidence>
<dbReference type="EMBL" id="QDKM01000001">
    <property type="protein sequence ID" value="PVH30499.1"/>
    <property type="molecule type" value="Genomic_DNA"/>
</dbReference>
<dbReference type="GO" id="GO:0009229">
    <property type="term" value="P:thiamine diphosphate biosynthetic process"/>
    <property type="evidence" value="ECO:0007669"/>
    <property type="project" value="InterPro"/>
</dbReference>
<evidence type="ECO:0000256" key="3">
    <source>
        <dbReference type="ARBA" id="ARBA00022777"/>
    </source>
</evidence>
<keyword evidence="9" id="KW-1185">Reference proteome</keyword>
<dbReference type="EC" id="2.7.6.2" evidence="5"/>
<name>A0A2T8HYM2_9RHOB</name>
<dbReference type="GO" id="GO:0006772">
    <property type="term" value="P:thiamine metabolic process"/>
    <property type="evidence" value="ECO:0007669"/>
    <property type="project" value="UniProtKB-UniRule"/>
</dbReference>
<accession>A0A2T8HYM2</accession>
<evidence type="ECO:0000259" key="6">
    <source>
        <dbReference type="Pfam" id="PF04263"/>
    </source>
</evidence>
<feature type="domain" description="Thiamin pyrophosphokinase thiamin-binding" evidence="7">
    <location>
        <begin position="147"/>
        <end position="199"/>
    </location>
</feature>
<dbReference type="GO" id="GO:0005524">
    <property type="term" value="F:ATP binding"/>
    <property type="evidence" value="ECO:0007669"/>
    <property type="project" value="UniProtKB-KW"/>
</dbReference>
<evidence type="ECO:0000256" key="1">
    <source>
        <dbReference type="ARBA" id="ARBA00022679"/>
    </source>
</evidence>
<dbReference type="InterPro" id="IPR006282">
    <property type="entry name" value="Thi_PPkinase"/>
</dbReference>
<feature type="domain" description="Thiamin pyrophosphokinase catalytic" evidence="6">
    <location>
        <begin position="26"/>
        <end position="125"/>
    </location>
</feature>
<organism evidence="8 9">
    <name type="scientific">Pararhodobacter oceanensis</name>
    <dbReference type="NCBI Taxonomy" id="2172121"/>
    <lineage>
        <taxon>Bacteria</taxon>
        <taxon>Pseudomonadati</taxon>
        <taxon>Pseudomonadota</taxon>
        <taxon>Alphaproteobacteria</taxon>
        <taxon>Rhodobacterales</taxon>
        <taxon>Paracoccaceae</taxon>
        <taxon>Pararhodobacter</taxon>
    </lineage>
</organism>
<dbReference type="AlphaFoldDB" id="A0A2T8HYM2"/>
<dbReference type="CDD" id="cd07995">
    <property type="entry name" value="TPK"/>
    <property type="match status" value="1"/>
</dbReference>
<dbReference type="SUPFAM" id="SSF63862">
    <property type="entry name" value="Thiamin pyrophosphokinase, substrate-binding domain"/>
    <property type="match status" value="1"/>
</dbReference>
<dbReference type="NCBIfam" id="TIGR01378">
    <property type="entry name" value="thi_PPkinase"/>
    <property type="match status" value="1"/>
</dbReference>
<dbReference type="InterPro" id="IPR053149">
    <property type="entry name" value="TPK"/>
</dbReference>
<keyword evidence="4" id="KW-0067">ATP-binding</keyword>
<dbReference type="GO" id="GO:0030975">
    <property type="term" value="F:thiamine binding"/>
    <property type="evidence" value="ECO:0007669"/>
    <property type="project" value="InterPro"/>
</dbReference>
<evidence type="ECO:0000259" key="7">
    <source>
        <dbReference type="Pfam" id="PF04265"/>
    </source>
</evidence>
<dbReference type="Pfam" id="PF04263">
    <property type="entry name" value="TPK_catalytic"/>
    <property type="match status" value="1"/>
</dbReference>
<keyword evidence="3 8" id="KW-0418">Kinase</keyword>
<dbReference type="OrthoDB" id="7057856at2"/>
<dbReference type="Proteomes" id="UP000245911">
    <property type="component" value="Unassembled WGS sequence"/>
</dbReference>
<evidence type="ECO:0000313" key="8">
    <source>
        <dbReference type="EMBL" id="PVH30499.1"/>
    </source>
</evidence>
<dbReference type="InterPro" id="IPR036371">
    <property type="entry name" value="TPK_B1-bd_sf"/>
</dbReference>
<dbReference type="PANTHER" id="PTHR41299">
    <property type="entry name" value="THIAMINE PYROPHOSPHOKINASE"/>
    <property type="match status" value="1"/>
</dbReference>
<dbReference type="PANTHER" id="PTHR41299:SF1">
    <property type="entry name" value="THIAMINE PYROPHOSPHOKINASE"/>
    <property type="match status" value="1"/>
</dbReference>
<dbReference type="InterPro" id="IPR007371">
    <property type="entry name" value="TPK_catalytic"/>
</dbReference>
<dbReference type="RefSeq" id="WP_116556918.1">
    <property type="nucleotide sequence ID" value="NZ_QDKM01000001.1"/>
</dbReference>
<dbReference type="InterPro" id="IPR036759">
    <property type="entry name" value="TPK_catalytic_sf"/>
</dbReference>
<evidence type="ECO:0000256" key="5">
    <source>
        <dbReference type="NCBIfam" id="TIGR01378"/>
    </source>
</evidence>
<dbReference type="InterPro" id="IPR007373">
    <property type="entry name" value="Thiamin_PyroPKinase_B1-bd"/>
</dbReference>
<comment type="caution">
    <text evidence="8">The sequence shown here is derived from an EMBL/GenBank/DDBJ whole genome shotgun (WGS) entry which is preliminary data.</text>
</comment>
<dbReference type="GO" id="GO:0016301">
    <property type="term" value="F:kinase activity"/>
    <property type="evidence" value="ECO:0007669"/>
    <property type="project" value="UniProtKB-KW"/>
</dbReference>
<evidence type="ECO:0000256" key="4">
    <source>
        <dbReference type="ARBA" id="ARBA00022840"/>
    </source>
</evidence>
<protein>
    <recommendedName>
        <fullName evidence="5">Thiamine diphosphokinase</fullName>
        <ecNumber evidence="5">2.7.6.2</ecNumber>
    </recommendedName>
</protein>
<dbReference type="GO" id="GO:0004788">
    <property type="term" value="F:thiamine diphosphokinase activity"/>
    <property type="evidence" value="ECO:0007669"/>
    <property type="project" value="UniProtKB-UniRule"/>
</dbReference>
<proteinExistence type="predicted"/>
<reference evidence="8 9" key="1">
    <citation type="submission" date="2018-04" db="EMBL/GenBank/DDBJ databases">
        <title>Pararhodobacter oceanense sp. nov., isolated from marine intertidal sediment.</title>
        <authorList>
            <person name="Wang X.-L."/>
            <person name="Du Z.-J."/>
        </authorList>
    </citation>
    <scope>NUCLEOTIDE SEQUENCE [LARGE SCALE GENOMIC DNA]</scope>
    <source>
        <strain evidence="8 9">AM505</strain>
    </source>
</reference>